<reference evidence="2" key="1">
    <citation type="submission" date="2017-02" db="EMBL/GenBank/DDBJ databases">
        <authorList>
            <person name="Daims H."/>
        </authorList>
    </citation>
    <scope>NUCLEOTIDE SEQUENCE [LARGE SCALE GENOMIC DNA]</scope>
</reference>
<protein>
    <submittedName>
        <fullName evidence="1">Uncharacterized protein</fullName>
    </submittedName>
</protein>
<proteinExistence type="predicted"/>
<sequence length="49" mass="5787">MTPVHMHDQVRNRVDNIMMEPKTINWDEVMQNVITLGILSLFFMCNLPI</sequence>
<accession>A0A1R4GYG3</accession>
<evidence type="ECO:0000313" key="2">
    <source>
        <dbReference type="Proteomes" id="UP000195667"/>
    </source>
</evidence>
<keyword evidence="2" id="KW-1185">Reference proteome</keyword>
<name>A0A1R4GYG3_9GAMM</name>
<dbReference type="Proteomes" id="UP000195667">
    <property type="component" value="Unassembled WGS sequence"/>
</dbReference>
<dbReference type="AlphaFoldDB" id="A0A1R4GYG3"/>
<dbReference type="EMBL" id="FUKI01000001">
    <property type="protein sequence ID" value="SJM89008.1"/>
    <property type="molecule type" value="Genomic_DNA"/>
</dbReference>
<organism evidence="1 2">
    <name type="scientific">Crenothrix polyspora</name>
    <dbReference type="NCBI Taxonomy" id="360316"/>
    <lineage>
        <taxon>Bacteria</taxon>
        <taxon>Pseudomonadati</taxon>
        <taxon>Pseudomonadota</taxon>
        <taxon>Gammaproteobacteria</taxon>
        <taxon>Methylococcales</taxon>
        <taxon>Crenotrichaceae</taxon>
        <taxon>Crenothrix</taxon>
    </lineage>
</organism>
<gene>
    <name evidence="1" type="ORF">CRENPOLYSF1_10027</name>
</gene>
<evidence type="ECO:0000313" key="1">
    <source>
        <dbReference type="EMBL" id="SJM89008.1"/>
    </source>
</evidence>